<dbReference type="AlphaFoldDB" id="A0A2X0XL20"/>
<organism evidence="3 4">
    <name type="scientific">Lysinibacillus capsici</name>
    <dbReference type="NCBI Taxonomy" id="2115968"/>
    <lineage>
        <taxon>Bacteria</taxon>
        <taxon>Bacillati</taxon>
        <taxon>Bacillota</taxon>
        <taxon>Bacilli</taxon>
        <taxon>Bacillales</taxon>
        <taxon>Bacillaceae</taxon>
        <taxon>Lysinibacillus</taxon>
    </lineage>
</organism>
<dbReference type="EMBL" id="UAQE01000001">
    <property type="protein sequence ID" value="SPT98596.1"/>
    <property type="molecule type" value="Genomic_DNA"/>
</dbReference>
<keyword evidence="1" id="KW-0812">Transmembrane</keyword>
<feature type="transmembrane region" description="Helical" evidence="1">
    <location>
        <begin position="125"/>
        <end position="142"/>
    </location>
</feature>
<dbReference type="STRING" id="1421.A2J09_19815"/>
<dbReference type="PANTHER" id="PTHR33741">
    <property type="entry name" value="TRANSMEMBRANE PROTEIN DDB_G0269096-RELATED"/>
    <property type="match status" value="1"/>
</dbReference>
<feature type="transmembrane region" description="Helical" evidence="1">
    <location>
        <begin position="49"/>
        <end position="67"/>
    </location>
</feature>
<dbReference type="InterPro" id="IPR007065">
    <property type="entry name" value="HPP"/>
</dbReference>
<feature type="domain" description="HPP transmembrane region" evidence="2">
    <location>
        <begin position="42"/>
        <end position="191"/>
    </location>
</feature>
<feature type="transmembrane region" description="Helical" evidence="1">
    <location>
        <begin position="74"/>
        <end position="94"/>
    </location>
</feature>
<keyword evidence="1" id="KW-0472">Membrane</keyword>
<evidence type="ECO:0000313" key="4">
    <source>
        <dbReference type="Proteomes" id="UP000251431"/>
    </source>
</evidence>
<dbReference type="PANTHER" id="PTHR33741:SF5">
    <property type="entry name" value="TRANSMEMBRANE PROTEIN DDB_G0269096-RELATED"/>
    <property type="match status" value="1"/>
</dbReference>
<gene>
    <name evidence="3" type="ORF">NCTC7582_01763</name>
</gene>
<feature type="transmembrane region" description="Helical" evidence="1">
    <location>
        <begin position="100"/>
        <end position="118"/>
    </location>
</feature>
<sequence>MSIEEKSWCLMTEIIGVENKIEKKNSIKPFILKMRGGGHAPSRTNFADAFTGAIGGLICIFVLLWLTNITNSPWLMASLGGSCVLVFVVWNAPLSQPRNIIGGHFISAFIGLAMYSLLGSNILSISLGVGLTIFFMAFLGVIHPPAGANPIIIILGGYGWSYLLTPVLIGAVIIVFFGLLINNLREKRKYPLFW</sequence>
<accession>A0A2X0XL20</accession>
<evidence type="ECO:0000313" key="3">
    <source>
        <dbReference type="EMBL" id="SPT98596.1"/>
    </source>
</evidence>
<evidence type="ECO:0000259" key="2">
    <source>
        <dbReference type="Pfam" id="PF04982"/>
    </source>
</evidence>
<keyword evidence="1" id="KW-1133">Transmembrane helix</keyword>
<dbReference type="Pfam" id="PF04982">
    <property type="entry name" value="TM_HPP"/>
    <property type="match status" value="1"/>
</dbReference>
<name>A0A2X0XL20_9BACI</name>
<dbReference type="Proteomes" id="UP000251431">
    <property type="component" value="Unassembled WGS sequence"/>
</dbReference>
<feature type="transmembrane region" description="Helical" evidence="1">
    <location>
        <begin position="162"/>
        <end position="181"/>
    </location>
</feature>
<proteinExistence type="predicted"/>
<reference evidence="3 4" key="1">
    <citation type="submission" date="2018-06" db="EMBL/GenBank/DDBJ databases">
        <authorList>
            <consortium name="Pathogen Informatics"/>
            <person name="Doyle S."/>
        </authorList>
    </citation>
    <scope>NUCLEOTIDE SEQUENCE [LARGE SCALE GENOMIC DNA]</scope>
    <source>
        <strain evidence="3 4">NCTC7582</strain>
    </source>
</reference>
<dbReference type="InterPro" id="IPR058581">
    <property type="entry name" value="TM_HPP"/>
</dbReference>
<protein>
    <submittedName>
        <fullName evidence="3">HPP family protein</fullName>
    </submittedName>
</protein>
<evidence type="ECO:0000256" key="1">
    <source>
        <dbReference type="SAM" id="Phobius"/>
    </source>
</evidence>